<dbReference type="SUPFAM" id="SSF55248">
    <property type="entry name" value="PCD-like"/>
    <property type="match status" value="1"/>
</dbReference>
<dbReference type="PANTHER" id="PTHR12599">
    <property type="entry name" value="PTERIN-4-ALPHA-CARBINOLAMINE DEHYDRATASE"/>
    <property type="match status" value="1"/>
</dbReference>
<organism evidence="5 6">
    <name type="scientific">Rhodobacter flavimaris</name>
    <dbReference type="NCBI Taxonomy" id="2907145"/>
    <lineage>
        <taxon>Bacteria</taxon>
        <taxon>Pseudomonadati</taxon>
        <taxon>Pseudomonadota</taxon>
        <taxon>Alphaproteobacteria</taxon>
        <taxon>Rhodobacterales</taxon>
        <taxon>Rhodobacter group</taxon>
        <taxon>Rhodobacter</taxon>
    </lineage>
</organism>
<dbReference type="InterPro" id="IPR036428">
    <property type="entry name" value="PCD_sf"/>
</dbReference>
<dbReference type="Gene3D" id="3.30.1360.20">
    <property type="entry name" value="Transcriptional coactivator/pterin dehydratase"/>
    <property type="match status" value="1"/>
</dbReference>
<comment type="caution">
    <text evidence="5">The sequence shown here is derived from an EMBL/GenBank/DDBJ whole genome shotgun (WGS) entry which is preliminary data.</text>
</comment>
<name>A0ABS8YXV7_9RHOB</name>
<dbReference type="HAMAP" id="MF_00434">
    <property type="entry name" value="Pterin_4_alpha"/>
    <property type="match status" value="1"/>
</dbReference>
<gene>
    <name evidence="5" type="ORF">LZA78_07970</name>
</gene>
<comment type="catalytic activity">
    <reaction evidence="1 4">
        <text>(4aS,6R)-4a-hydroxy-L-erythro-5,6,7,8-tetrahydrobiopterin = (6R)-L-erythro-6,7-dihydrobiopterin + H2O</text>
        <dbReference type="Rhea" id="RHEA:11920"/>
        <dbReference type="ChEBI" id="CHEBI:15377"/>
        <dbReference type="ChEBI" id="CHEBI:15642"/>
        <dbReference type="ChEBI" id="CHEBI:43120"/>
        <dbReference type="EC" id="4.2.1.96"/>
    </reaction>
</comment>
<dbReference type="NCBIfam" id="NF002018">
    <property type="entry name" value="PRK00823.1-3"/>
    <property type="match status" value="1"/>
</dbReference>
<evidence type="ECO:0000256" key="2">
    <source>
        <dbReference type="ARBA" id="ARBA00006472"/>
    </source>
</evidence>
<dbReference type="EMBL" id="JAJUOS010000005">
    <property type="protein sequence ID" value="MCE5973413.1"/>
    <property type="molecule type" value="Genomic_DNA"/>
</dbReference>
<dbReference type="EC" id="4.2.1.96" evidence="4"/>
<dbReference type="RefSeq" id="WP_233676407.1">
    <property type="nucleotide sequence ID" value="NZ_JAJUOS010000005.1"/>
</dbReference>
<dbReference type="GO" id="GO:0008124">
    <property type="term" value="F:4-alpha-hydroxytetrahydrobiopterin dehydratase activity"/>
    <property type="evidence" value="ECO:0007669"/>
    <property type="project" value="UniProtKB-EC"/>
</dbReference>
<evidence type="ECO:0000313" key="6">
    <source>
        <dbReference type="Proteomes" id="UP001521181"/>
    </source>
</evidence>
<reference evidence="5 6" key="1">
    <citation type="submission" date="2021-12" db="EMBL/GenBank/DDBJ databases">
        <title>Sinirhodobacter sp. WL0062 is a bacterium isolated from seawater.</title>
        <authorList>
            <person name="Wang L."/>
            <person name="He W."/>
            <person name="Zhang D.-F."/>
        </authorList>
    </citation>
    <scope>NUCLEOTIDE SEQUENCE [LARGE SCALE GENOMIC DNA]</scope>
    <source>
        <strain evidence="5 6">WL0062</strain>
    </source>
</reference>
<protein>
    <recommendedName>
        <fullName evidence="4">Putative pterin-4-alpha-carbinolamine dehydratase</fullName>
        <shortName evidence="4">PHS</shortName>
        <ecNumber evidence="4">4.2.1.96</ecNumber>
    </recommendedName>
    <alternativeName>
        <fullName evidence="4">4-alpha-hydroxy-tetrahydropterin dehydratase</fullName>
    </alternativeName>
    <alternativeName>
        <fullName evidence="4">Pterin carbinolamine dehydratase</fullName>
        <shortName evidence="4">PCD</shortName>
    </alternativeName>
</protein>
<evidence type="ECO:0000256" key="4">
    <source>
        <dbReference type="HAMAP-Rule" id="MF_00434"/>
    </source>
</evidence>
<sequence length="119" mass="13301">MAKVELLSQDERQALLPALEETGWRADPEADAIRKVWKFRNFSQAWGFMSRAALIAEKMNHHPDWRNVFNVVDVTLSTHSCGGMSILDVELARALDALPSEAVIERDHSQPIACLCGQA</sequence>
<dbReference type="Pfam" id="PF01329">
    <property type="entry name" value="Pterin_4a"/>
    <property type="match status" value="1"/>
</dbReference>
<comment type="similarity">
    <text evidence="2 4">Belongs to the pterin-4-alpha-carbinolamine dehydratase family.</text>
</comment>
<keyword evidence="6" id="KW-1185">Reference proteome</keyword>
<keyword evidence="3 4" id="KW-0456">Lyase</keyword>
<evidence type="ECO:0000256" key="1">
    <source>
        <dbReference type="ARBA" id="ARBA00001554"/>
    </source>
</evidence>
<dbReference type="Proteomes" id="UP001521181">
    <property type="component" value="Unassembled WGS sequence"/>
</dbReference>
<accession>A0ABS8YXV7</accession>
<dbReference type="PANTHER" id="PTHR12599:SF0">
    <property type="entry name" value="PTERIN-4-ALPHA-CARBINOLAMINE DEHYDRATASE"/>
    <property type="match status" value="1"/>
</dbReference>
<dbReference type="CDD" id="cd00914">
    <property type="entry name" value="PCD_DCoH_subfamily_b"/>
    <property type="match status" value="1"/>
</dbReference>
<proteinExistence type="inferred from homology"/>
<dbReference type="InterPro" id="IPR001533">
    <property type="entry name" value="Pterin_deHydtase"/>
</dbReference>
<evidence type="ECO:0000313" key="5">
    <source>
        <dbReference type="EMBL" id="MCE5973413.1"/>
    </source>
</evidence>
<evidence type="ECO:0000256" key="3">
    <source>
        <dbReference type="ARBA" id="ARBA00023239"/>
    </source>
</evidence>